<dbReference type="Gene3D" id="1.10.8.60">
    <property type="match status" value="1"/>
</dbReference>
<evidence type="ECO:0000256" key="3">
    <source>
        <dbReference type="ARBA" id="ARBA00022787"/>
    </source>
</evidence>
<evidence type="ECO:0000313" key="8">
    <source>
        <dbReference type="Proteomes" id="UP000799770"/>
    </source>
</evidence>
<keyword evidence="4" id="KW-0067">ATP-binding</keyword>
<feature type="region of interest" description="Disordered" evidence="5">
    <location>
        <begin position="1"/>
        <end position="21"/>
    </location>
</feature>
<evidence type="ECO:0000256" key="4">
    <source>
        <dbReference type="ARBA" id="ARBA00022840"/>
    </source>
</evidence>
<dbReference type="InterPro" id="IPR041569">
    <property type="entry name" value="AAA_lid_3"/>
</dbReference>
<dbReference type="GO" id="GO:0005741">
    <property type="term" value="C:mitochondrial outer membrane"/>
    <property type="evidence" value="ECO:0007669"/>
    <property type="project" value="UniProtKB-SubCell"/>
</dbReference>
<reference evidence="7" key="1">
    <citation type="journal article" date="2020" name="Stud. Mycol.">
        <title>101 Dothideomycetes genomes: a test case for predicting lifestyles and emergence of pathogens.</title>
        <authorList>
            <person name="Haridas S."/>
            <person name="Albert R."/>
            <person name="Binder M."/>
            <person name="Bloem J."/>
            <person name="Labutti K."/>
            <person name="Salamov A."/>
            <person name="Andreopoulos B."/>
            <person name="Baker S."/>
            <person name="Barry K."/>
            <person name="Bills G."/>
            <person name="Bluhm B."/>
            <person name="Cannon C."/>
            <person name="Castanera R."/>
            <person name="Culley D."/>
            <person name="Daum C."/>
            <person name="Ezra D."/>
            <person name="Gonzalez J."/>
            <person name="Henrissat B."/>
            <person name="Kuo A."/>
            <person name="Liang C."/>
            <person name="Lipzen A."/>
            <person name="Lutzoni F."/>
            <person name="Magnuson J."/>
            <person name="Mondo S."/>
            <person name="Nolan M."/>
            <person name="Ohm R."/>
            <person name="Pangilinan J."/>
            <person name="Park H.-J."/>
            <person name="Ramirez L."/>
            <person name="Alfaro M."/>
            <person name="Sun H."/>
            <person name="Tritt A."/>
            <person name="Yoshinaga Y."/>
            <person name="Zwiers L.-H."/>
            <person name="Turgeon B."/>
            <person name="Goodwin S."/>
            <person name="Spatafora J."/>
            <person name="Crous P."/>
            <person name="Grigoriev I."/>
        </authorList>
    </citation>
    <scope>NUCLEOTIDE SEQUENCE</scope>
    <source>
        <strain evidence="7">CBS 627.86</strain>
    </source>
</reference>
<evidence type="ECO:0000313" key="7">
    <source>
        <dbReference type="EMBL" id="KAF2111030.1"/>
    </source>
</evidence>
<keyword evidence="8" id="KW-1185">Reference proteome</keyword>
<keyword evidence="2" id="KW-0547">Nucleotide-binding</keyword>
<dbReference type="SUPFAM" id="SSF52540">
    <property type="entry name" value="P-loop containing nucleoside triphosphate hydrolases"/>
    <property type="match status" value="1"/>
</dbReference>
<dbReference type="CDD" id="cd19481">
    <property type="entry name" value="RecA-like_protease"/>
    <property type="match status" value="1"/>
</dbReference>
<dbReference type="InterPro" id="IPR027417">
    <property type="entry name" value="P-loop_NTPase"/>
</dbReference>
<dbReference type="PANTHER" id="PTHR45644:SF56">
    <property type="entry name" value="AAA ATPASE, PUTATIVE (AFU_ORTHOLOGUE AFUA_2G12920)-RELATED"/>
    <property type="match status" value="1"/>
</dbReference>
<dbReference type="InterPro" id="IPR051701">
    <property type="entry name" value="Mito_OM_Translocase_MSP1"/>
</dbReference>
<dbReference type="EMBL" id="ML977336">
    <property type="protein sequence ID" value="KAF2111030.1"/>
    <property type="molecule type" value="Genomic_DNA"/>
</dbReference>
<keyword evidence="3" id="KW-0496">Mitochondrion</keyword>
<dbReference type="PANTHER" id="PTHR45644">
    <property type="entry name" value="AAA ATPASE, PUTATIVE (AFU_ORTHOLOGUE AFUA_2G12920)-RELATED-RELATED"/>
    <property type="match status" value="1"/>
</dbReference>
<feature type="compositionally biased region" description="Basic and acidic residues" evidence="5">
    <location>
        <begin position="491"/>
        <end position="501"/>
    </location>
</feature>
<feature type="domain" description="AAA+ ATPase" evidence="6">
    <location>
        <begin position="584"/>
        <end position="721"/>
    </location>
</feature>
<gene>
    <name evidence="7" type="ORF">BDV96DRAFT_650632</name>
</gene>
<dbReference type="Pfam" id="PF17862">
    <property type="entry name" value="AAA_lid_3"/>
    <property type="match status" value="1"/>
</dbReference>
<sequence length="1852" mass="209421">MNYIKLGRTSDNAREHSTSANHQKRFEAIPDWFLEHRVQTVDQLAVQALPLQIIRNGKPTQLFRNAHGMAEASEDTLNLNAGISGRKRIFSQGLRFRGRRRPTSSIPLDDQIPLVDVDGEPAHDWQRQESNETDGAAYRVDDSIYAPVQALLHQDASDHQTSGQHGSRVRFKRDAVLIRLPDGYHSNRGMDFCSIITKCFAQQAGANLLTLDVEDVSDLQQHVLRSKDKVNNWQNGDYDNYALELLSSSFDDFPFKQMLSAPGRPSRGATKKSGVTPLVIHIQEVCDLIEVHGIDFLRKLRKSIGSKRRPGSTIIFLTTSRFSRTKIRSFAPAQCQCGSCKGFFPPQEVTDLGKAILHSNRKGSPFADYNAYNKTDLLNAAGTNPEMHSIYVEPTKNTVQSTLLESHWKAKPSSKDYNIRGLQRWLRQRSVEYHALDLLQPFVTWPFLEGTEVEKDWATHPLNHCELAKQIPDTPSDEDLKDSILNVKSSHTSDKQHRFAAEGEDTSLDQSGNRPSVRKLIADIQYDGTKWEKALLDCIVEPQDSREGWDEIVIDDEVKETMLRILGLQSHGDIPSYGLMKQRGARGALLYGPPGTGKTHLARVLARESNATMLSVSAGELWNKYFGESEQAIKTLFSLARKLEPCILFIDEADAMFRRRRSSGDDHNTVRSVTNQLLHEIDGLKRSSQSPFMLLATNLPADLDYAIYRRVPTRVYIGLPSAQLRFDMLRIFLRDEMLDTTVDLQSLARRFQGYSGSDIQTICVQAALACDTCVGPRDRRRLLKLAHFEIAMHGSAPTVTSSTMEKIKTFAAEYDPSALHKITREKDSTSVAVNAVPNEESTTRHAFHLPDVEHERPNLQHLDLESLWPDPEISIPNQEQPAKTSEEIAVVDGDEVCATDEMLHYKQLKPNSKEVRVLYVLPKSQSKGESTEEMLHVTMKTVSLDDWTDTYRNFQSWAKSQNLPSTPKYRHALWALVGAYSYAASQVQQNLARGIEKADIIDWTESRLSCNNDWRFNPYEPISHRFKWGDYVALSYVWGDTKDPKTITVNGHLFSVTANLYDALVDLRDSAEISNRKLHVWIDAICINQNDLAERASEVQKMSLIYSECLAVRAWLGKPKESTTATQILKIRRFLDATVQVNPRRCTWEMVQSFIEVDTLVQGANLLFTLPHWKRLWIIQEKALAPSLHFKFGREQFMTLDFIRLAGWCFGHPLPRKLAPDISQIAMRLQRLRKWEIDAEIANNRSFSIFDIVRFAQTSKASDARDKLYGMLALLPAQIAKSIRPDYTSSNGLIQILTHFSRKCYEFEGSLDTLARVRILDKRPGLPTWALDLDSDAPEDEPRGLLLENTLRRNYRANDHMSKDGFTFSDNGRLLRCHGVIVDVVDSLAQPLQPYIHGLTPFTSSISQLSDETQQSSTYPNADLALCRVLMSDEDFQLNPNNPSILDIPWLDPSDCPAPIDAENSDAPLRDIPDLCFSTAPLPWSELYRTTGFATLFHFCLYHNADYLIGGRPLRSYFASPTGNDVCQNPVAYRSILFEVAAGMASTRLCTTKRGRVGMAPKLARPGDKAKEQFGLDPIPVEKTFWKDDAPRNLLSGRDEEILSKLQASWDEHQQIWDDSGIGNQFSAVADQITERLESAGIIGPVTVVFIGLGSLHDKDCWPDSFIGHMTAERILAVLRAKILASSGVLAMFEDPHYTLIDNEFLIRTFGRQVAITPNNAETFTQVTTRVMTSNSYLGLTPILEGESHQEIKWERVLYVTGRSHQPYRQILAELMLERLRLGKKIPRAVICVSYNDNDGDNHSRNLSSDRVKQWLTKYPQSLQILEERHEVLGQLCLYTRPDNDADPAKSG</sequence>
<dbReference type="InterPro" id="IPR003959">
    <property type="entry name" value="ATPase_AAA_core"/>
</dbReference>
<dbReference type="InterPro" id="IPR010730">
    <property type="entry name" value="HET"/>
</dbReference>
<name>A0A6A5YVE8_9PLEO</name>
<keyword evidence="3" id="KW-0472">Membrane</keyword>
<dbReference type="GO" id="GO:0005524">
    <property type="term" value="F:ATP binding"/>
    <property type="evidence" value="ECO:0007669"/>
    <property type="project" value="UniProtKB-KW"/>
</dbReference>
<evidence type="ECO:0000256" key="2">
    <source>
        <dbReference type="ARBA" id="ARBA00022741"/>
    </source>
</evidence>
<protein>
    <recommendedName>
        <fullName evidence="6">AAA+ ATPase domain-containing protein</fullName>
    </recommendedName>
</protein>
<evidence type="ECO:0000256" key="1">
    <source>
        <dbReference type="ARBA" id="ARBA00004572"/>
    </source>
</evidence>
<dbReference type="Proteomes" id="UP000799770">
    <property type="component" value="Unassembled WGS sequence"/>
</dbReference>
<evidence type="ECO:0000259" key="6">
    <source>
        <dbReference type="SMART" id="SM00382"/>
    </source>
</evidence>
<keyword evidence="3" id="KW-1000">Mitochondrion outer membrane</keyword>
<dbReference type="InterPro" id="IPR003593">
    <property type="entry name" value="AAA+_ATPase"/>
</dbReference>
<dbReference type="Gene3D" id="3.40.50.300">
    <property type="entry name" value="P-loop containing nucleotide triphosphate hydrolases"/>
    <property type="match status" value="1"/>
</dbReference>
<dbReference type="SMART" id="SM00382">
    <property type="entry name" value="AAA"/>
    <property type="match status" value="1"/>
</dbReference>
<dbReference type="OrthoDB" id="5402891at2759"/>
<comment type="subcellular location">
    <subcellularLocation>
        <location evidence="1">Mitochondrion outer membrane</location>
        <topology evidence="1">Single-pass membrane protein</topology>
    </subcellularLocation>
</comment>
<feature type="region of interest" description="Disordered" evidence="5">
    <location>
        <begin position="489"/>
        <end position="514"/>
    </location>
</feature>
<dbReference type="Pfam" id="PF00004">
    <property type="entry name" value="AAA"/>
    <property type="match status" value="1"/>
</dbReference>
<evidence type="ECO:0000256" key="5">
    <source>
        <dbReference type="SAM" id="MobiDB-lite"/>
    </source>
</evidence>
<organism evidence="7 8">
    <name type="scientific">Lophiotrema nucula</name>
    <dbReference type="NCBI Taxonomy" id="690887"/>
    <lineage>
        <taxon>Eukaryota</taxon>
        <taxon>Fungi</taxon>
        <taxon>Dikarya</taxon>
        <taxon>Ascomycota</taxon>
        <taxon>Pezizomycotina</taxon>
        <taxon>Dothideomycetes</taxon>
        <taxon>Pleosporomycetidae</taxon>
        <taxon>Pleosporales</taxon>
        <taxon>Lophiotremataceae</taxon>
        <taxon>Lophiotrema</taxon>
    </lineage>
</organism>
<proteinExistence type="predicted"/>
<accession>A0A6A5YVE8</accession>
<dbReference type="GO" id="GO:0016887">
    <property type="term" value="F:ATP hydrolysis activity"/>
    <property type="evidence" value="ECO:0007669"/>
    <property type="project" value="InterPro"/>
</dbReference>
<dbReference type="Pfam" id="PF06985">
    <property type="entry name" value="HET"/>
    <property type="match status" value="1"/>
</dbReference>